<protein>
    <submittedName>
        <fullName evidence="2">MEDS domain-containing protein</fullName>
    </submittedName>
</protein>
<dbReference type="InterPro" id="IPR025847">
    <property type="entry name" value="MEDS_domain"/>
</dbReference>
<gene>
    <name evidence="2" type="ORF">ACFPYL_13905</name>
</gene>
<proteinExistence type="predicted"/>
<keyword evidence="3" id="KW-1185">Reference proteome</keyword>
<sequence length="165" mass="17515">MAPPVDLGSLEPGTHLCAFHRDDDQLARIASTFVGHGLSAGDQLLYVATDTQAEALLAGLDSHVDTSHVLASGQLLVRTFADAYGTSRPDDLSTIADGFRTAAAQSRKDGFAGLRVAAQMDELAPFLGSVEEVARWERMSTALQHELGVTSVCLYGAARLDETQV</sequence>
<comment type="caution">
    <text evidence="2">The sequence shown here is derived from an EMBL/GenBank/DDBJ whole genome shotgun (WGS) entry which is preliminary data.</text>
</comment>
<accession>A0ABW1LKY9</accession>
<feature type="domain" description="MEDS" evidence="1">
    <location>
        <begin position="14"/>
        <end position="164"/>
    </location>
</feature>
<evidence type="ECO:0000313" key="2">
    <source>
        <dbReference type="EMBL" id="MFC6044186.1"/>
    </source>
</evidence>
<dbReference type="Pfam" id="PF14417">
    <property type="entry name" value="MEDS"/>
    <property type="match status" value="1"/>
</dbReference>
<evidence type="ECO:0000313" key="3">
    <source>
        <dbReference type="Proteomes" id="UP001596135"/>
    </source>
</evidence>
<name>A0ABW1LKY9_9ACTN</name>
<evidence type="ECO:0000259" key="1">
    <source>
        <dbReference type="Pfam" id="PF14417"/>
    </source>
</evidence>
<dbReference type="Proteomes" id="UP001596135">
    <property type="component" value="Unassembled WGS sequence"/>
</dbReference>
<dbReference type="EMBL" id="JBHSRJ010000004">
    <property type="protein sequence ID" value="MFC6044186.1"/>
    <property type="molecule type" value="Genomic_DNA"/>
</dbReference>
<dbReference type="RefSeq" id="WP_379155094.1">
    <property type="nucleotide sequence ID" value="NZ_JBHSRJ010000004.1"/>
</dbReference>
<organism evidence="2 3">
    <name type="scientific">Nocardioides hankookensis</name>
    <dbReference type="NCBI Taxonomy" id="443157"/>
    <lineage>
        <taxon>Bacteria</taxon>
        <taxon>Bacillati</taxon>
        <taxon>Actinomycetota</taxon>
        <taxon>Actinomycetes</taxon>
        <taxon>Propionibacteriales</taxon>
        <taxon>Nocardioidaceae</taxon>
        <taxon>Nocardioides</taxon>
    </lineage>
</organism>
<reference evidence="3" key="1">
    <citation type="journal article" date="2019" name="Int. J. Syst. Evol. Microbiol.">
        <title>The Global Catalogue of Microorganisms (GCM) 10K type strain sequencing project: providing services to taxonomists for standard genome sequencing and annotation.</title>
        <authorList>
            <consortium name="The Broad Institute Genomics Platform"/>
            <consortium name="The Broad Institute Genome Sequencing Center for Infectious Disease"/>
            <person name="Wu L."/>
            <person name="Ma J."/>
        </authorList>
    </citation>
    <scope>NUCLEOTIDE SEQUENCE [LARGE SCALE GENOMIC DNA]</scope>
    <source>
        <strain evidence="3">CCUG 54522</strain>
    </source>
</reference>